<evidence type="ECO:0000256" key="1">
    <source>
        <dbReference type="SAM" id="MobiDB-lite"/>
    </source>
</evidence>
<feature type="region of interest" description="Disordered" evidence="1">
    <location>
        <begin position="70"/>
        <end position="195"/>
    </location>
</feature>
<dbReference type="Pfam" id="PF15407">
    <property type="entry name" value="Spo7_2_N"/>
    <property type="match status" value="1"/>
</dbReference>
<feature type="compositionally biased region" description="Basic and acidic residues" evidence="1">
    <location>
        <begin position="12"/>
        <end position="23"/>
    </location>
</feature>
<feature type="domain" description="Sporulation-specific protein 71 N-terminal" evidence="3">
    <location>
        <begin position="3"/>
        <end position="64"/>
    </location>
</feature>
<comment type="caution">
    <text evidence="4">The sequence shown here is derived from an EMBL/GenBank/DDBJ whole genome shotgun (WGS) entry which is preliminary data.</text>
</comment>
<keyword evidence="5" id="KW-1185">Reference proteome</keyword>
<reference evidence="4" key="1">
    <citation type="journal article" date="2020" name="Stud. Mycol.">
        <title>101 Dothideomycetes genomes: a test case for predicting lifestyles and emergence of pathogens.</title>
        <authorList>
            <person name="Haridas S."/>
            <person name="Albert R."/>
            <person name="Binder M."/>
            <person name="Bloem J."/>
            <person name="Labutti K."/>
            <person name="Salamov A."/>
            <person name="Andreopoulos B."/>
            <person name="Baker S."/>
            <person name="Barry K."/>
            <person name="Bills G."/>
            <person name="Bluhm B."/>
            <person name="Cannon C."/>
            <person name="Castanera R."/>
            <person name="Culley D."/>
            <person name="Daum C."/>
            <person name="Ezra D."/>
            <person name="Gonzalez J."/>
            <person name="Henrissat B."/>
            <person name="Kuo A."/>
            <person name="Liang C."/>
            <person name="Lipzen A."/>
            <person name="Lutzoni F."/>
            <person name="Magnuson J."/>
            <person name="Mondo S."/>
            <person name="Nolan M."/>
            <person name="Ohm R."/>
            <person name="Pangilinan J."/>
            <person name="Park H.-J."/>
            <person name="Ramirez L."/>
            <person name="Alfaro M."/>
            <person name="Sun H."/>
            <person name="Tritt A."/>
            <person name="Yoshinaga Y."/>
            <person name="Zwiers L.-H."/>
            <person name="Turgeon B."/>
            <person name="Goodwin S."/>
            <person name="Spatafora J."/>
            <person name="Crous P."/>
            <person name="Grigoriev I."/>
        </authorList>
    </citation>
    <scope>NUCLEOTIDE SEQUENCE</scope>
    <source>
        <strain evidence="4">CBS 116435</strain>
    </source>
</reference>
<accession>A0A9P4UKQ4</accession>
<dbReference type="InterPro" id="IPR029217">
    <property type="entry name" value="Spo7_2_N"/>
</dbReference>
<dbReference type="GO" id="GO:0005628">
    <property type="term" value="C:prospore membrane"/>
    <property type="evidence" value="ECO:0007669"/>
    <property type="project" value="TreeGrafter"/>
</dbReference>
<dbReference type="InterPro" id="IPR011993">
    <property type="entry name" value="PH-like_dom_sf"/>
</dbReference>
<feature type="compositionally biased region" description="Low complexity" evidence="1">
    <location>
        <begin position="160"/>
        <end position="171"/>
    </location>
</feature>
<dbReference type="InterPro" id="IPR039486">
    <property type="entry name" value="Mug56/Spo71_PH"/>
</dbReference>
<dbReference type="AlphaFoldDB" id="A0A9P4UKQ4"/>
<dbReference type="PANTHER" id="PTHR28076:SF1">
    <property type="entry name" value="PROSPORE MEMBRANE ADAPTER PROTEIN SPO71"/>
    <property type="match status" value="1"/>
</dbReference>
<evidence type="ECO:0000313" key="5">
    <source>
        <dbReference type="Proteomes" id="UP000799441"/>
    </source>
</evidence>
<dbReference type="EMBL" id="MU003813">
    <property type="protein sequence ID" value="KAF2719292.1"/>
    <property type="molecule type" value="Genomic_DNA"/>
</dbReference>
<sequence length="1002" mass="113075">MSTLPATSHTVQRLEHSTPEHIHSTTTRLFVGPIPEGWLRNHRKQWYKQYFGDGRSKRPSFTAAHEIIAEDAQRHGGARGEGENEDGDEDRERQGGEERDLASSSAGTAPVSRPASGRPSSQSGDMLQDEAGQASTTSLLHSARDGSNRGSLAESARPSEQTQAREQQQAAGGNGNDEAASEDGELDPKARPYSAQRHMSDILFRPSSRLHKPRVHFDESHRFQLRARAKRMGGAARGKLRLGKVKEGEVLKTDKMLVRVDITQQTLPEDFDEKASLGVETRTLDKWREFMVVCRKHTAEHSEAVLQFYKTRVIAANEDKKTRKSAKIEIPLEKGKTRVSLFSSLDKMLCVWTSNNARTTIYYLRAESSASSVEWFTFLRGALGLQRADMIQVNVPDLSVSLRLDDPFSTAVKGVTDAIDGDDDALVKAFNDEAGVAAAIVTRCIDMLADSTEWRDVLNAWANKGRIGLAWKRYDRLEWIYGAIEQRMYGTIAMQRTHDLQLRPKDHYAQKTTVAKKHGRKATMEEPFPIEGFLIRLTSQHGHNKQYGKMLFKRLYFASQSQFLLFMRPAKARPPPPPKMPQRTDHGDVPSSKKIEAATPLSYEVDPYPLDADGKISWWDEEGIKPASDTEAHDQQAADEAQRNIDMLLECDGFVDLCDVLKVRKMHRGSMEADEDLDSGSDVNFSSYVHDQPAHDGTTGELDELRTFELLLRNGLVIRLQAYDQTAKKLWIKHLSKLVVYWRSRAKMDMDLYKTIRQENLQALGLDEKAEAEVGQYAQKWEVTQSLASSQIYNLCGIARCRAVHMSGLLFRKPRRHTTFTRCHCILSAGHLLVFQDTLRKQSGRKIPNIHHERIASIDLHGCYLYSGTLAENELLYHNQTFDANDPGHHALPKLYLEDGWTSTDEDANTTFVIWHPTSKQWFRSSQTQDDVKTAAAAAASRDEGQGKANLKLKRVSQLGVKGRNIVFKARSRAERDHWVLSLQVEIERLISQTEGVRLVDE</sequence>
<dbReference type="Pfam" id="PF15404">
    <property type="entry name" value="PH_4"/>
    <property type="match status" value="1"/>
</dbReference>
<evidence type="ECO:0008006" key="6">
    <source>
        <dbReference type="Google" id="ProtNLM"/>
    </source>
</evidence>
<dbReference type="SUPFAM" id="SSF50729">
    <property type="entry name" value="PH domain-like"/>
    <property type="match status" value="1"/>
</dbReference>
<protein>
    <recommendedName>
        <fullName evidence="6">PH domain-containing protein</fullName>
    </recommendedName>
</protein>
<dbReference type="Proteomes" id="UP000799441">
    <property type="component" value="Unassembled WGS sequence"/>
</dbReference>
<proteinExistence type="predicted"/>
<evidence type="ECO:0000259" key="2">
    <source>
        <dbReference type="SMART" id="SM00233"/>
    </source>
</evidence>
<dbReference type="Gene3D" id="2.30.29.30">
    <property type="entry name" value="Pleckstrin-homology domain (PH domain)/Phosphotyrosine-binding domain (PTB)"/>
    <property type="match status" value="1"/>
</dbReference>
<feature type="compositionally biased region" description="Polar residues" evidence="1">
    <location>
        <begin position="1"/>
        <end position="11"/>
    </location>
</feature>
<feature type="domain" description="PH" evidence="2">
    <location>
        <begin position="528"/>
        <end position="742"/>
    </location>
</feature>
<feature type="compositionally biased region" description="Basic and acidic residues" evidence="1">
    <location>
        <begin position="90"/>
        <end position="101"/>
    </location>
</feature>
<evidence type="ECO:0000313" key="4">
    <source>
        <dbReference type="EMBL" id="KAF2719292.1"/>
    </source>
</evidence>
<feature type="region of interest" description="Disordered" evidence="1">
    <location>
        <begin position="1"/>
        <end position="24"/>
    </location>
</feature>
<name>A0A9P4UKQ4_9PEZI</name>
<dbReference type="InterPro" id="IPR001849">
    <property type="entry name" value="PH_domain"/>
</dbReference>
<dbReference type="InterPro" id="IPR040345">
    <property type="entry name" value="Mug56/Spo71"/>
</dbReference>
<gene>
    <name evidence="4" type="ORF">K431DRAFT_286881</name>
</gene>
<dbReference type="SMART" id="SM00233">
    <property type="entry name" value="PH"/>
    <property type="match status" value="3"/>
</dbReference>
<dbReference type="OrthoDB" id="5579281at2759"/>
<organism evidence="4 5">
    <name type="scientific">Polychaeton citri CBS 116435</name>
    <dbReference type="NCBI Taxonomy" id="1314669"/>
    <lineage>
        <taxon>Eukaryota</taxon>
        <taxon>Fungi</taxon>
        <taxon>Dikarya</taxon>
        <taxon>Ascomycota</taxon>
        <taxon>Pezizomycotina</taxon>
        <taxon>Dothideomycetes</taxon>
        <taxon>Dothideomycetidae</taxon>
        <taxon>Capnodiales</taxon>
        <taxon>Capnodiaceae</taxon>
        <taxon>Polychaeton</taxon>
    </lineage>
</organism>
<dbReference type="PANTHER" id="PTHR28076">
    <property type="entry name" value="SPORULATION-SPECIFIC PROTEIN 71"/>
    <property type="match status" value="1"/>
</dbReference>
<feature type="domain" description="PH" evidence="2">
    <location>
        <begin position="244"/>
        <end position="386"/>
    </location>
</feature>
<dbReference type="GO" id="GO:1902657">
    <property type="term" value="P:protein localization to prospore membrane"/>
    <property type="evidence" value="ECO:0007669"/>
    <property type="project" value="InterPro"/>
</dbReference>
<dbReference type="SMART" id="SM01316">
    <property type="entry name" value="Spo7_2_N"/>
    <property type="match status" value="1"/>
</dbReference>
<feature type="region of interest" description="Disordered" evidence="1">
    <location>
        <begin position="572"/>
        <end position="591"/>
    </location>
</feature>
<feature type="compositionally biased region" description="Basic and acidic residues" evidence="1">
    <location>
        <begin position="582"/>
        <end position="591"/>
    </location>
</feature>
<dbReference type="Pfam" id="PF23207">
    <property type="entry name" value="PH_SPO71"/>
    <property type="match status" value="1"/>
</dbReference>
<feature type="compositionally biased region" description="Basic and acidic residues" evidence="1">
    <location>
        <begin position="70"/>
        <end position="82"/>
    </location>
</feature>
<dbReference type="InterPro" id="IPR057379">
    <property type="entry name" value="PH_SPO71"/>
</dbReference>
<feature type="domain" description="PH" evidence="2">
    <location>
        <begin position="804"/>
        <end position="990"/>
    </location>
</feature>
<evidence type="ECO:0000259" key="3">
    <source>
        <dbReference type="SMART" id="SM01316"/>
    </source>
</evidence>